<keyword evidence="3 6" id="KW-0378">Hydrolase</keyword>
<evidence type="ECO:0000256" key="4">
    <source>
        <dbReference type="ARBA" id="ARBA00022842"/>
    </source>
</evidence>
<dbReference type="CDD" id="cd04666">
    <property type="entry name" value="NUDIX_DIPP2_like_Nudt4"/>
    <property type="match status" value="1"/>
</dbReference>
<dbReference type="EMBL" id="JAMFMB010000022">
    <property type="protein sequence ID" value="MCL6285115.1"/>
    <property type="molecule type" value="Genomic_DNA"/>
</dbReference>
<protein>
    <submittedName>
        <fullName evidence="6">NUDIX hydrolase</fullName>
    </submittedName>
</protein>
<evidence type="ECO:0000259" key="5">
    <source>
        <dbReference type="PROSITE" id="PS51462"/>
    </source>
</evidence>
<dbReference type="InterPro" id="IPR015797">
    <property type="entry name" value="NUDIX_hydrolase-like_dom_sf"/>
</dbReference>
<dbReference type="Proteomes" id="UP001203880">
    <property type="component" value="Unassembled WGS sequence"/>
</dbReference>
<sequence>MFMALKSTWEQVVRPLILRPEAVQVAALCVRGRKKKQEVLMITSRGSGRWVVPKGWPIDGKTGAEAAVQEAWEEAGVLAEQVDEDPVGSFDYGKGQKDGTTQPVRVSVYRVRVDTLADDFPEAGQRERRWMLPEEAANLVAEPKLQDLLRAL</sequence>
<keyword evidence="4" id="KW-0460">Magnesium</keyword>
<keyword evidence="7" id="KW-1185">Reference proteome</keyword>
<evidence type="ECO:0000256" key="3">
    <source>
        <dbReference type="ARBA" id="ARBA00022801"/>
    </source>
</evidence>
<dbReference type="GO" id="GO:0016787">
    <property type="term" value="F:hydrolase activity"/>
    <property type="evidence" value="ECO:0007669"/>
    <property type="project" value="UniProtKB-KW"/>
</dbReference>
<comment type="cofactor">
    <cofactor evidence="1">
        <name>Mg(2+)</name>
        <dbReference type="ChEBI" id="CHEBI:18420"/>
    </cofactor>
</comment>
<dbReference type="InterPro" id="IPR000086">
    <property type="entry name" value="NUDIX_hydrolase_dom"/>
</dbReference>
<feature type="domain" description="Nudix hydrolase" evidence="5">
    <location>
        <begin position="18"/>
        <end position="152"/>
    </location>
</feature>
<dbReference type="Gene3D" id="3.90.79.10">
    <property type="entry name" value="Nucleoside Triphosphate Pyrophosphohydrolase"/>
    <property type="match status" value="1"/>
</dbReference>
<proteinExistence type="predicted"/>
<dbReference type="PANTHER" id="PTHR12629">
    <property type="entry name" value="DIPHOSPHOINOSITOL POLYPHOSPHATE PHOSPHOHYDROLASE"/>
    <property type="match status" value="1"/>
</dbReference>
<evidence type="ECO:0000256" key="1">
    <source>
        <dbReference type="ARBA" id="ARBA00001946"/>
    </source>
</evidence>
<evidence type="ECO:0000313" key="7">
    <source>
        <dbReference type="Proteomes" id="UP001203880"/>
    </source>
</evidence>
<dbReference type="InterPro" id="IPR047198">
    <property type="entry name" value="DDP-like_NUDIX"/>
</dbReference>
<reference evidence="6" key="1">
    <citation type="submission" date="2022-05" db="EMBL/GenBank/DDBJ databases">
        <authorList>
            <person name="Park J.-S."/>
        </authorList>
    </citation>
    <scope>NUCLEOTIDE SEQUENCE</scope>
    <source>
        <strain evidence="6">2012CJ41-6</strain>
    </source>
</reference>
<dbReference type="Pfam" id="PF00293">
    <property type="entry name" value="NUDIX"/>
    <property type="match status" value="1"/>
</dbReference>
<accession>A0ABT0Q5G3</accession>
<comment type="caution">
    <text evidence="6">The sequence shown here is derived from an EMBL/GenBank/DDBJ whole genome shotgun (WGS) entry which is preliminary data.</text>
</comment>
<dbReference type="PANTHER" id="PTHR12629:SF0">
    <property type="entry name" value="DIPHOSPHOINOSITOL-POLYPHOSPHATE DIPHOSPHATASE"/>
    <property type="match status" value="1"/>
</dbReference>
<gene>
    <name evidence="6" type="ORF">M3P21_16415</name>
</gene>
<keyword evidence="2" id="KW-0479">Metal-binding</keyword>
<name>A0ABT0Q5G3_9RHOB</name>
<dbReference type="SUPFAM" id="SSF55811">
    <property type="entry name" value="Nudix"/>
    <property type="match status" value="1"/>
</dbReference>
<organism evidence="6 7">
    <name type="scientific">Ruegeria spongiae</name>
    <dbReference type="NCBI Taxonomy" id="2942209"/>
    <lineage>
        <taxon>Bacteria</taxon>
        <taxon>Pseudomonadati</taxon>
        <taxon>Pseudomonadota</taxon>
        <taxon>Alphaproteobacteria</taxon>
        <taxon>Rhodobacterales</taxon>
        <taxon>Roseobacteraceae</taxon>
        <taxon>Ruegeria</taxon>
    </lineage>
</organism>
<evidence type="ECO:0000256" key="2">
    <source>
        <dbReference type="ARBA" id="ARBA00022723"/>
    </source>
</evidence>
<evidence type="ECO:0000313" key="6">
    <source>
        <dbReference type="EMBL" id="MCL6285115.1"/>
    </source>
</evidence>
<dbReference type="PROSITE" id="PS51462">
    <property type="entry name" value="NUDIX"/>
    <property type="match status" value="1"/>
</dbReference>